<evidence type="ECO:0000313" key="3">
    <source>
        <dbReference type="Proteomes" id="UP001239909"/>
    </source>
</evidence>
<dbReference type="EMBL" id="BSYI01000020">
    <property type="protein sequence ID" value="GMG83477.1"/>
    <property type="molecule type" value="Genomic_DNA"/>
</dbReference>
<dbReference type="InterPro" id="IPR021308">
    <property type="entry name" value="GfcB"/>
</dbReference>
<dbReference type="RefSeq" id="WP_285672273.1">
    <property type="nucleotide sequence ID" value="NZ_BSYI01000020.1"/>
</dbReference>
<keyword evidence="1" id="KW-0732">Signal</keyword>
<name>A0ABQ6LJN9_9RHOB</name>
<organism evidence="2 3">
    <name type="scientific">Paralimibaculum aggregatum</name>
    <dbReference type="NCBI Taxonomy" id="3036245"/>
    <lineage>
        <taxon>Bacteria</taxon>
        <taxon>Pseudomonadati</taxon>
        <taxon>Pseudomonadota</taxon>
        <taxon>Alphaproteobacteria</taxon>
        <taxon>Rhodobacterales</taxon>
        <taxon>Paracoccaceae</taxon>
        <taxon>Paralimibaculum</taxon>
    </lineage>
</organism>
<protein>
    <recommendedName>
        <fullName evidence="4">YjbF family lipoprotein</fullName>
    </recommendedName>
</protein>
<dbReference type="Proteomes" id="UP001239909">
    <property type="component" value="Unassembled WGS sequence"/>
</dbReference>
<reference evidence="2 3" key="1">
    <citation type="submission" date="2023-04" db="EMBL/GenBank/DDBJ databases">
        <title>Marinoamorphus aggregata gen. nov., sp. Nov., isolate from tissue of brittle star Ophioplocus japonicus.</title>
        <authorList>
            <person name="Kawano K."/>
            <person name="Sawayama S."/>
            <person name="Nakagawa S."/>
        </authorList>
    </citation>
    <scope>NUCLEOTIDE SEQUENCE [LARGE SCALE GENOMIC DNA]</scope>
    <source>
        <strain evidence="2 3">NKW23</strain>
    </source>
</reference>
<evidence type="ECO:0000313" key="2">
    <source>
        <dbReference type="EMBL" id="GMG83477.1"/>
    </source>
</evidence>
<accession>A0ABQ6LJN9</accession>
<sequence length="230" mass="24778">MTGARAALAALLLGGLLAGCSSQGPTDLGKVGLLAWDAVAPAPEAPAPLPDRAALEATGAAVIRLAGSAGPPGYVAALADNGGYVTYQDAAGRAVVLHGAAIARTHGFGHDLTGLRTAREDPVSHPRPLIAWPGQVVREYQYRVKDGAAYSVVLTCLFERGPRQHIEILGRRHQVVEVAERCANHRRRVENRHWVEAETGRIWRSAQWIGPFEDPLTLEIVTPYRPARRW</sequence>
<proteinExistence type="predicted"/>
<comment type="caution">
    <text evidence="2">The sequence shown here is derived from an EMBL/GenBank/DDBJ whole genome shotgun (WGS) entry which is preliminary data.</text>
</comment>
<feature type="signal peptide" evidence="1">
    <location>
        <begin position="1"/>
        <end position="23"/>
    </location>
</feature>
<feature type="chain" id="PRO_5045198603" description="YjbF family lipoprotein" evidence="1">
    <location>
        <begin position="24"/>
        <end position="230"/>
    </location>
</feature>
<keyword evidence="3" id="KW-1185">Reference proteome</keyword>
<gene>
    <name evidence="2" type="ORF">LNKW23_26900</name>
</gene>
<dbReference type="PROSITE" id="PS51257">
    <property type="entry name" value="PROKAR_LIPOPROTEIN"/>
    <property type="match status" value="1"/>
</dbReference>
<dbReference type="SUPFAM" id="SSF159270">
    <property type="entry name" value="YmcC-like"/>
    <property type="match status" value="1"/>
</dbReference>
<dbReference type="Pfam" id="PF11102">
    <property type="entry name" value="YjbF"/>
    <property type="match status" value="1"/>
</dbReference>
<evidence type="ECO:0008006" key="4">
    <source>
        <dbReference type="Google" id="ProtNLM"/>
    </source>
</evidence>
<dbReference type="Gene3D" id="2.40.360.10">
    <property type="entry name" value="YmcC-like"/>
    <property type="match status" value="1"/>
</dbReference>
<dbReference type="InterPro" id="IPR023373">
    <property type="entry name" value="YmcC_sf"/>
</dbReference>
<evidence type="ECO:0000256" key="1">
    <source>
        <dbReference type="SAM" id="SignalP"/>
    </source>
</evidence>